<dbReference type="STRING" id="1715989.NITINOP_0631"/>
<feature type="transmembrane region" description="Helical" evidence="2">
    <location>
        <begin position="31"/>
        <end position="48"/>
    </location>
</feature>
<dbReference type="KEGG" id="nio:NITINOP_0631"/>
<name>A0A0S4KT70_9BACT</name>
<keyword evidence="2" id="KW-1133">Transmembrane helix</keyword>
<dbReference type="EMBL" id="LN885086">
    <property type="protein sequence ID" value="CUQ65606.1"/>
    <property type="molecule type" value="Genomic_DNA"/>
</dbReference>
<organism evidence="3 4">
    <name type="scientific">Candidatus Nitrospira inopinata</name>
    <dbReference type="NCBI Taxonomy" id="1715989"/>
    <lineage>
        <taxon>Bacteria</taxon>
        <taxon>Pseudomonadati</taxon>
        <taxon>Nitrospirota</taxon>
        <taxon>Nitrospiria</taxon>
        <taxon>Nitrospirales</taxon>
        <taxon>Nitrospiraceae</taxon>
        <taxon>Nitrospira</taxon>
    </lineage>
</organism>
<feature type="compositionally biased region" description="Basic and acidic residues" evidence="1">
    <location>
        <begin position="115"/>
        <end position="126"/>
    </location>
</feature>
<reference evidence="4" key="1">
    <citation type="submission" date="2015-09" db="EMBL/GenBank/DDBJ databases">
        <authorList>
            <person name="Daims H."/>
        </authorList>
    </citation>
    <scope>NUCLEOTIDE SEQUENCE [LARGE SCALE GENOMIC DNA]</scope>
</reference>
<evidence type="ECO:0000313" key="3">
    <source>
        <dbReference type="EMBL" id="CUQ65606.1"/>
    </source>
</evidence>
<proteinExistence type="predicted"/>
<feature type="transmembrane region" description="Helical" evidence="2">
    <location>
        <begin position="7"/>
        <end position="25"/>
    </location>
</feature>
<protein>
    <submittedName>
        <fullName evidence="3">Uncharacterized protein</fullName>
    </submittedName>
</protein>
<keyword evidence="2" id="KW-0812">Transmembrane</keyword>
<gene>
    <name evidence="3" type="ORF">NITINOP_0631</name>
</gene>
<dbReference type="RefSeq" id="WP_158023164.1">
    <property type="nucleotide sequence ID" value="NZ_LN885086.1"/>
</dbReference>
<feature type="region of interest" description="Disordered" evidence="1">
    <location>
        <begin position="57"/>
        <end position="126"/>
    </location>
</feature>
<evidence type="ECO:0000256" key="2">
    <source>
        <dbReference type="SAM" id="Phobius"/>
    </source>
</evidence>
<evidence type="ECO:0000313" key="4">
    <source>
        <dbReference type="Proteomes" id="UP000066284"/>
    </source>
</evidence>
<dbReference type="AlphaFoldDB" id="A0A0S4KT70"/>
<dbReference type="Proteomes" id="UP000066284">
    <property type="component" value="Chromosome 1"/>
</dbReference>
<evidence type="ECO:0000256" key="1">
    <source>
        <dbReference type="SAM" id="MobiDB-lite"/>
    </source>
</evidence>
<accession>A0A0S4KT70</accession>
<keyword evidence="2" id="KW-0472">Membrane</keyword>
<keyword evidence="4" id="KW-1185">Reference proteome</keyword>
<sequence>MSQSQRIGLLEIIQYVLAIVLVVAAVAWNQYLVPVLVACVVATPYAIWSRLQDIEQRSAPPRQEPSVVPGGETIRQRRASKRSVTETATNGRKYDLHLNGALNGVPSSAMPTWEETLKEPVGRKSE</sequence>